<dbReference type="OrthoDB" id="5871855at2759"/>
<evidence type="ECO:0000313" key="2">
    <source>
        <dbReference type="Proteomes" id="UP000252519"/>
    </source>
</evidence>
<sequence>MLSPSIPFIAATIHHMVEEFDWHNASGLTTLNPLKKVNLTRIVAVSLRGIDLSSIVVPPKGVAVKASVDFTEEDISVIVDAVVKGF</sequence>
<keyword evidence="2" id="KW-1185">Reference proteome</keyword>
<dbReference type="Proteomes" id="UP000252519">
    <property type="component" value="Unassembled WGS sequence"/>
</dbReference>
<accession>A0A368FEZ7</accession>
<dbReference type="EMBL" id="JOJR01001484">
    <property type="protein sequence ID" value="RCN30713.1"/>
    <property type="molecule type" value="Genomic_DNA"/>
</dbReference>
<protein>
    <submittedName>
        <fullName evidence="1">Uncharacterized protein</fullName>
    </submittedName>
</protein>
<gene>
    <name evidence="1" type="ORF">ANCCAN_23518</name>
</gene>
<proteinExistence type="predicted"/>
<reference evidence="1 2" key="1">
    <citation type="submission" date="2014-10" db="EMBL/GenBank/DDBJ databases">
        <title>Draft genome of the hookworm Ancylostoma caninum.</title>
        <authorList>
            <person name="Mitreva M."/>
        </authorList>
    </citation>
    <scope>NUCLEOTIDE SEQUENCE [LARGE SCALE GENOMIC DNA]</scope>
    <source>
        <strain evidence="1 2">Baltimore</strain>
    </source>
</reference>
<dbReference type="AlphaFoldDB" id="A0A368FEZ7"/>
<name>A0A368FEZ7_ANCCA</name>
<organism evidence="1 2">
    <name type="scientific">Ancylostoma caninum</name>
    <name type="common">Dog hookworm</name>
    <dbReference type="NCBI Taxonomy" id="29170"/>
    <lineage>
        <taxon>Eukaryota</taxon>
        <taxon>Metazoa</taxon>
        <taxon>Ecdysozoa</taxon>
        <taxon>Nematoda</taxon>
        <taxon>Chromadorea</taxon>
        <taxon>Rhabditida</taxon>
        <taxon>Rhabditina</taxon>
        <taxon>Rhabditomorpha</taxon>
        <taxon>Strongyloidea</taxon>
        <taxon>Ancylostomatidae</taxon>
        <taxon>Ancylostomatinae</taxon>
        <taxon>Ancylostoma</taxon>
    </lineage>
</organism>
<comment type="caution">
    <text evidence="1">The sequence shown here is derived from an EMBL/GenBank/DDBJ whole genome shotgun (WGS) entry which is preliminary data.</text>
</comment>
<evidence type="ECO:0000313" key="1">
    <source>
        <dbReference type="EMBL" id="RCN30713.1"/>
    </source>
</evidence>